<sequence>MDGSAFAVFQDRPELTDVFREHLLTRLSPSSLLHLSCCCRALWTLVNESIGVWRAAAHLWMPHQQPSLQQSDLPTILRALQRHSTAMSNLRQGQVAGQTLLAATWWSHTSASFSPDDQLVALQSDQRLAVFDVGDGALRCNLLDRVRAVMPPDTADSIHECVPVWQSDSRHMTLGVSCYSHVGAGAYLVAFMQLGIFSGDDSLLSTVHPQPSNAPPRVGRPSTVFARHGALAAVQCKSLQTTRRTIQIVEPRTGTLLMSASTTSQSDYPVWSWNSTHLALASKLINVRDHTSRPHTERDRALSMEFSHDDTMLGFTSTTHDAIFVHVASGAVHKIGPSG</sequence>
<reference evidence="1 2" key="1">
    <citation type="journal article" date="2024" name="Nat. Commun.">
        <title>Phylogenomics reveals the evolutionary origins of lichenization in chlorophyte algae.</title>
        <authorList>
            <person name="Puginier C."/>
            <person name="Libourel C."/>
            <person name="Otte J."/>
            <person name="Skaloud P."/>
            <person name="Haon M."/>
            <person name="Grisel S."/>
            <person name="Petersen M."/>
            <person name="Berrin J.G."/>
            <person name="Delaux P.M."/>
            <person name="Dal Grande F."/>
            <person name="Keller J."/>
        </authorList>
    </citation>
    <scope>NUCLEOTIDE SEQUENCE [LARGE SCALE GENOMIC DNA]</scope>
    <source>
        <strain evidence="1 2">SAG 2036</strain>
    </source>
</reference>
<protein>
    <recommendedName>
        <fullName evidence="3">F-box domain-containing protein</fullName>
    </recommendedName>
</protein>
<evidence type="ECO:0000313" key="1">
    <source>
        <dbReference type="EMBL" id="KAK9799362.1"/>
    </source>
</evidence>
<name>A0AAW1NYA4_9CHLO</name>
<dbReference type="EMBL" id="JALJOQ010000090">
    <property type="protein sequence ID" value="KAK9799362.1"/>
    <property type="molecule type" value="Genomic_DNA"/>
</dbReference>
<organism evidence="1 2">
    <name type="scientific">Symbiochloris irregularis</name>
    <dbReference type="NCBI Taxonomy" id="706552"/>
    <lineage>
        <taxon>Eukaryota</taxon>
        <taxon>Viridiplantae</taxon>
        <taxon>Chlorophyta</taxon>
        <taxon>core chlorophytes</taxon>
        <taxon>Trebouxiophyceae</taxon>
        <taxon>Trebouxiales</taxon>
        <taxon>Trebouxiaceae</taxon>
        <taxon>Symbiochloris</taxon>
    </lineage>
</organism>
<dbReference type="Proteomes" id="UP001465755">
    <property type="component" value="Unassembled WGS sequence"/>
</dbReference>
<accession>A0AAW1NYA4</accession>
<dbReference type="AlphaFoldDB" id="A0AAW1NYA4"/>
<evidence type="ECO:0000313" key="2">
    <source>
        <dbReference type="Proteomes" id="UP001465755"/>
    </source>
</evidence>
<comment type="caution">
    <text evidence="1">The sequence shown here is derived from an EMBL/GenBank/DDBJ whole genome shotgun (WGS) entry which is preliminary data.</text>
</comment>
<gene>
    <name evidence="1" type="ORF">WJX73_001970</name>
</gene>
<evidence type="ECO:0008006" key="3">
    <source>
        <dbReference type="Google" id="ProtNLM"/>
    </source>
</evidence>
<dbReference type="SUPFAM" id="SSF82171">
    <property type="entry name" value="DPP6 N-terminal domain-like"/>
    <property type="match status" value="1"/>
</dbReference>
<proteinExistence type="predicted"/>
<keyword evidence="2" id="KW-1185">Reference proteome</keyword>